<dbReference type="PANTHER" id="PTHR11910">
    <property type="entry name" value="ATP SYNTHASE DELTA CHAIN"/>
    <property type="match status" value="1"/>
</dbReference>
<dbReference type="SUPFAM" id="SSF47928">
    <property type="entry name" value="N-terminal domain of the delta subunit of the F1F0-ATP synthase"/>
    <property type="match status" value="1"/>
</dbReference>
<evidence type="ECO:0000256" key="4">
    <source>
        <dbReference type="ARBA" id="ARBA00022519"/>
    </source>
</evidence>
<keyword evidence="8 10" id="KW-0139">CF(1)</keyword>
<keyword evidence="5 10" id="KW-0375">Hydrogen ion transport</keyword>
<comment type="similarity">
    <text evidence="10">Belongs to the ATPase delta chain family.</text>
</comment>
<comment type="caution">
    <text evidence="11">The sequence shown here is derived from an EMBL/GenBank/DDBJ whole genome shotgun (WGS) entry which is preliminary data.</text>
</comment>
<name>A0ABU3ZEL6_9GAMM</name>
<keyword evidence="6 10" id="KW-0406">Ion transport</keyword>
<evidence type="ECO:0000256" key="9">
    <source>
        <dbReference type="ARBA" id="ARBA00023310"/>
    </source>
</evidence>
<organism evidence="11 12">
    <name type="scientific">Photobacterium rosenbergii</name>
    <dbReference type="NCBI Taxonomy" id="294936"/>
    <lineage>
        <taxon>Bacteria</taxon>
        <taxon>Pseudomonadati</taxon>
        <taxon>Pseudomonadota</taxon>
        <taxon>Gammaproteobacteria</taxon>
        <taxon>Vibrionales</taxon>
        <taxon>Vibrionaceae</taxon>
        <taxon>Photobacterium</taxon>
    </lineage>
</organism>
<keyword evidence="3 10" id="KW-1003">Cell membrane</keyword>
<evidence type="ECO:0000256" key="3">
    <source>
        <dbReference type="ARBA" id="ARBA00022475"/>
    </source>
</evidence>
<dbReference type="InterPro" id="IPR026015">
    <property type="entry name" value="ATP_synth_OSCP/delta_N_sf"/>
</dbReference>
<keyword evidence="12" id="KW-1185">Reference proteome</keyword>
<protein>
    <recommendedName>
        <fullName evidence="10">ATP synthase subunit delta</fullName>
    </recommendedName>
    <alternativeName>
        <fullName evidence="10">ATP synthase F(1) sector subunit delta</fullName>
    </alternativeName>
    <alternativeName>
        <fullName evidence="10">F-type ATPase subunit delta</fullName>
        <shortName evidence="10">F-ATPase subunit delta</shortName>
    </alternativeName>
</protein>
<comment type="function">
    <text evidence="10">This protein is part of the stalk that links CF(0) to CF(1). It either transmits conformational changes from CF(0) to CF(1) or is implicated in proton conduction.</text>
</comment>
<evidence type="ECO:0000256" key="1">
    <source>
        <dbReference type="ARBA" id="ARBA00004370"/>
    </source>
</evidence>
<keyword evidence="4" id="KW-0997">Cell inner membrane</keyword>
<accession>A0ABU3ZEL6</accession>
<keyword evidence="2 10" id="KW-0813">Transport</keyword>
<evidence type="ECO:0000256" key="2">
    <source>
        <dbReference type="ARBA" id="ARBA00022448"/>
    </source>
</evidence>
<keyword evidence="7 10" id="KW-0472">Membrane</keyword>
<evidence type="ECO:0000256" key="5">
    <source>
        <dbReference type="ARBA" id="ARBA00022781"/>
    </source>
</evidence>
<dbReference type="InterPro" id="IPR000711">
    <property type="entry name" value="ATPase_OSCP/dsu"/>
</dbReference>
<dbReference type="NCBIfam" id="NF004402">
    <property type="entry name" value="PRK05758.2-2"/>
    <property type="match status" value="1"/>
</dbReference>
<dbReference type="Proteomes" id="UP001186452">
    <property type="component" value="Unassembled WGS sequence"/>
</dbReference>
<sequence length="177" mass="19380">MSDENSIARPYAKAAFEYAKDHDALASWSDMLALVGQVIHELQASETMASVSDKAVWLQVVVDVCGENIDTYFTNFLKVIAENDRLLLLPDITACFEQILASFQRTKVVSVTVAEPLQLSQAEKLTSALESKYQCTVELDIDVDEALIGGMVLKDGETVLDGSIKHAVDSLSSRLHS</sequence>
<comment type="subcellular location">
    <subcellularLocation>
        <location evidence="10">Cell membrane</location>
        <topology evidence="10">Peripheral membrane protein</topology>
    </subcellularLocation>
    <subcellularLocation>
        <location evidence="1">Membrane</location>
    </subcellularLocation>
</comment>
<gene>
    <name evidence="10" type="primary">atpH</name>
    <name evidence="11" type="ORF">R2X38_05975</name>
</gene>
<dbReference type="NCBIfam" id="TIGR01145">
    <property type="entry name" value="ATP_synt_delta"/>
    <property type="match status" value="1"/>
</dbReference>
<comment type="function">
    <text evidence="10">F(1)F(0) ATP synthase produces ATP from ADP in the presence of a proton or sodium gradient. F-type ATPases consist of two structural domains, F(1) containing the extramembraneous catalytic core and F(0) containing the membrane proton channel, linked together by a central stalk and a peripheral stalk. During catalysis, ATP synthesis in the catalytic domain of F(1) is coupled via a rotary mechanism of the central stalk subunits to proton translocation.</text>
</comment>
<evidence type="ECO:0000256" key="8">
    <source>
        <dbReference type="ARBA" id="ARBA00023196"/>
    </source>
</evidence>
<dbReference type="RefSeq" id="WP_317521261.1">
    <property type="nucleotide sequence ID" value="NZ_JAWJZI010000002.1"/>
</dbReference>
<dbReference type="InterPro" id="IPR020781">
    <property type="entry name" value="ATPase_OSCP/d_CS"/>
</dbReference>
<dbReference type="HAMAP" id="MF_01416">
    <property type="entry name" value="ATP_synth_delta_bact"/>
    <property type="match status" value="1"/>
</dbReference>
<proteinExistence type="inferred from homology"/>
<evidence type="ECO:0000256" key="10">
    <source>
        <dbReference type="HAMAP-Rule" id="MF_01416"/>
    </source>
</evidence>
<evidence type="ECO:0000313" key="11">
    <source>
        <dbReference type="EMBL" id="MDV5168543.1"/>
    </source>
</evidence>
<evidence type="ECO:0000313" key="12">
    <source>
        <dbReference type="Proteomes" id="UP001186452"/>
    </source>
</evidence>
<evidence type="ECO:0000256" key="7">
    <source>
        <dbReference type="ARBA" id="ARBA00023136"/>
    </source>
</evidence>
<dbReference type="PROSITE" id="PS00389">
    <property type="entry name" value="ATPASE_DELTA"/>
    <property type="match status" value="1"/>
</dbReference>
<keyword evidence="9 10" id="KW-0066">ATP synthesis</keyword>
<evidence type="ECO:0000256" key="6">
    <source>
        <dbReference type="ARBA" id="ARBA00023065"/>
    </source>
</evidence>
<dbReference type="PRINTS" id="PR00125">
    <property type="entry name" value="ATPASEDELTA"/>
</dbReference>
<dbReference type="Pfam" id="PF00213">
    <property type="entry name" value="OSCP"/>
    <property type="match status" value="1"/>
</dbReference>
<reference evidence="11 12" key="1">
    <citation type="submission" date="2023-10" db="EMBL/GenBank/DDBJ databases">
        <title>Marine bacteria isolated from horseshoe crab.</title>
        <authorList>
            <person name="Cheng T.H."/>
        </authorList>
    </citation>
    <scope>NUCLEOTIDE SEQUENCE [LARGE SCALE GENOMIC DNA]</scope>
    <source>
        <strain evidence="11 12">HSC6</strain>
    </source>
</reference>
<dbReference type="EMBL" id="JAWJZI010000002">
    <property type="protein sequence ID" value="MDV5168543.1"/>
    <property type="molecule type" value="Genomic_DNA"/>
</dbReference>
<dbReference type="Gene3D" id="1.10.520.20">
    <property type="entry name" value="N-terminal domain of the delta subunit of the F1F0-ATP synthase"/>
    <property type="match status" value="1"/>
</dbReference>